<dbReference type="GO" id="GO:0006355">
    <property type="term" value="P:regulation of DNA-templated transcription"/>
    <property type="evidence" value="ECO:0007669"/>
    <property type="project" value="UniProtKB-ARBA"/>
</dbReference>
<dbReference type="PROSITE" id="PS50097">
    <property type="entry name" value="BTB"/>
    <property type="match status" value="1"/>
</dbReference>
<dbReference type="GO" id="GO:0005634">
    <property type="term" value="C:nucleus"/>
    <property type="evidence" value="ECO:0007669"/>
    <property type="project" value="UniProtKB-SubCell"/>
</dbReference>
<evidence type="ECO:0000256" key="9">
    <source>
        <dbReference type="SAM" id="MobiDB-lite"/>
    </source>
</evidence>
<feature type="compositionally biased region" description="Acidic residues" evidence="9">
    <location>
        <begin position="167"/>
        <end position="177"/>
    </location>
</feature>
<evidence type="ECO:0000256" key="3">
    <source>
        <dbReference type="ARBA" id="ARBA00022782"/>
    </source>
</evidence>
<dbReference type="InterPro" id="IPR051095">
    <property type="entry name" value="Dros_DevTransReg"/>
</dbReference>
<feature type="compositionally biased region" description="Basic and acidic residues" evidence="9">
    <location>
        <begin position="113"/>
        <end position="122"/>
    </location>
</feature>
<proteinExistence type="predicted"/>
<dbReference type="GO" id="GO:0045467">
    <property type="term" value="P:R7 cell development"/>
    <property type="evidence" value="ECO:0007669"/>
    <property type="project" value="UniProtKB-ARBA"/>
</dbReference>
<dbReference type="GO" id="GO:0048813">
    <property type="term" value="P:dendrite morphogenesis"/>
    <property type="evidence" value="ECO:0007669"/>
    <property type="project" value="UniProtKB-ARBA"/>
</dbReference>
<dbReference type="AlphaFoldDB" id="A0ABD0YNP0"/>
<dbReference type="Gene3D" id="3.30.710.10">
    <property type="entry name" value="Potassium Channel Kv1.1, Chain A"/>
    <property type="match status" value="1"/>
</dbReference>
<dbReference type="SUPFAM" id="SSF54695">
    <property type="entry name" value="POZ domain"/>
    <property type="match status" value="1"/>
</dbReference>
<keyword evidence="12" id="KW-1185">Reference proteome</keyword>
<protein>
    <recommendedName>
        <fullName evidence="10">BTB domain-containing protein</fullName>
    </recommendedName>
</protein>
<dbReference type="Pfam" id="PF00651">
    <property type="entry name" value="BTB"/>
    <property type="match status" value="1"/>
</dbReference>
<keyword evidence="2" id="KW-0217">Developmental protein</keyword>
<keyword evidence="4" id="KW-0524">Neurogenesis</keyword>
<evidence type="ECO:0000256" key="5">
    <source>
        <dbReference type="ARBA" id="ARBA00023015"/>
    </source>
</evidence>
<dbReference type="Proteomes" id="UP001558652">
    <property type="component" value="Unassembled WGS sequence"/>
</dbReference>
<evidence type="ECO:0000256" key="1">
    <source>
        <dbReference type="ARBA" id="ARBA00004123"/>
    </source>
</evidence>
<keyword evidence="6" id="KW-0804">Transcription</keyword>
<evidence type="ECO:0000259" key="10">
    <source>
        <dbReference type="PROSITE" id="PS50097"/>
    </source>
</evidence>
<organism evidence="11 12">
    <name type="scientific">Ranatra chinensis</name>
    <dbReference type="NCBI Taxonomy" id="642074"/>
    <lineage>
        <taxon>Eukaryota</taxon>
        <taxon>Metazoa</taxon>
        <taxon>Ecdysozoa</taxon>
        <taxon>Arthropoda</taxon>
        <taxon>Hexapoda</taxon>
        <taxon>Insecta</taxon>
        <taxon>Pterygota</taxon>
        <taxon>Neoptera</taxon>
        <taxon>Paraneoptera</taxon>
        <taxon>Hemiptera</taxon>
        <taxon>Heteroptera</taxon>
        <taxon>Panheteroptera</taxon>
        <taxon>Nepomorpha</taxon>
        <taxon>Nepidae</taxon>
        <taxon>Ranatrinae</taxon>
        <taxon>Ranatra</taxon>
    </lineage>
</organism>
<evidence type="ECO:0000256" key="2">
    <source>
        <dbReference type="ARBA" id="ARBA00022473"/>
    </source>
</evidence>
<evidence type="ECO:0000256" key="8">
    <source>
        <dbReference type="ARBA" id="ARBA00037382"/>
    </source>
</evidence>
<keyword evidence="5" id="KW-0805">Transcription regulation</keyword>
<feature type="compositionally biased region" description="Basic and acidic residues" evidence="9">
    <location>
        <begin position="178"/>
        <end position="188"/>
    </location>
</feature>
<gene>
    <name evidence="11" type="ORF">AAG570_013381</name>
</gene>
<dbReference type="PANTHER" id="PTHR23110:SF111">
    <property type="entry name" value="LONGITUDINALS LACKING PROTEIN, ISOFORMS F_I_K_T"/>
    <property type="match status" value="1"/>
</dbReference>
<accession>A0ABD0YNP0</accession>
<dbReference type="GO" id="GO:0008406">
    <property type="term" value="P:gonad development"/>
    <property type="evidence" value="ECO:0007669"/>
    <property type="project" value="UniProtKB-ARBA"/>
</dbReference>
<keyword evidence="3" id="KW-0221">Differentiation</keyword>
<dbReference type="SMART" id="SM00225">
    <property type="entry name" value="BTB"/>
    <property type="match status" value="1"/>
</dbReference>
<dbReference type="GO" id="GO:0035167">
    <property type="term" value="P:larval lymph gland hemopoiesis"/>
    <property type="evidence" value="ECO:0007669"/>
    <property type="project" value="UniProtKB-ARBA"/>
</dbReference>
<reference evidence="11 12" key="1">
    <citation type="submission" date="2024-07" db="EMBL/GenBank/DDBJ databases">
        <title>Chromosome-level genome assembly of the water stick insect Ranatra chinensis (Heteroptera: Nepidae).</title>
        <authorList>
            <person name="Liu X."/>
        </authorList>
    </citation>
    <scope>NUCLEOTIDE SEQUENCE [LARGE SCALE GENOMIC DNA]</scope>
    <source>
        <strain evidence="11">Cailab_2021Rc</strain>
        <tissue evidence="11">Muscle</tissue>
    </source>
</reference>
<dbReference type="InterPro" id="IPR000210">
    <property type="entry name" value="BTB/POZ_dom"/>
</dbReference>
<evidence type="ECO:0000256" key="7">
    <source>
        <dbReference type="ARBA" id="ARBA00023242"/>
    </source>
</evidence>
<dbReference type="GO" id="GO:0045476">
    <property type="term" value="P:nurse cell apoptotic process"/>
    <property type="evidence" value="ECO:0007669"/>
    <property type="project" value="UniProtKB-ARBA"/>
</dbReference>
<dbReference type="GO" id="GO:0016199">
    <property type="term" value="P:axon midline choice point recognition"/>
    <property type="evidence" value="ECO:0007669"/>
    <property type="project" value="UniProtKB-ARBA"/>
</dbReference>
<feature type="domain" description="BTB" evidence="10">
    <location>
        <begin position="15"/>
        <end position="80"/>
    </location>
</feature>
<dbReference type="CDD" id="cd18315">
    <property type="entry name" value="BTB_POZ_BAB-like"/>
    <property type="match status" value="1"/>
</dbReference>
<dbReference type="InterPro" id="IPR011333">
    <property type="entry name" value="SKP1/BTB/POZ_sf"/>
</dbReference>
<keyword evidence="7" id="KW-0539">Nucleus</keyword>
<dbReference type="GO" id="GO:0007526">
    <property type="term" value="P:larval somatic muscle development"/>
    <property type="evidence" value="ECO:0007669"/>
    <property type="project" value="UniProtKB-ARBA"/>
</dbReference>
<feature type="region of interest" description="Disordered" evidence="9">
    <location>
        <begin position="157"/>
        <end position="203"/>
    </location>
</feature>
<name>A0ABD0YNP0_9HEMI</name>
<comment type="function">
    <text evidence="8">Putative transcription factor required for axon growth and guidance in the central and peripheral nervous systems. Repels CNS axons away from the midline by promoting the expression of the midline repellent sli and its receptor robo.</text>
</comment>
<dbReference type="PANTHER" id="PTHR23110">
    <property type="entry name" value="BTB DOMAIN TRANSCRIPTION FACTOR"/>
    <property type="match status" value="1"/>
</dbReference>
<dbReference type="EMBL" id="JBFDAA010000009">
    <property type="protein sequence ID" value="KAL1128847.1"/>
    <property type="molecule type" value="Genomic_DNA"/>
</dbReference>
<dbReference type="GO" id="GO:0007464">
    <property type="term" value="P:R3/R4 cell fate commitment"/>
    <property type="evidence" value="ECO:0007669"/>
    <property type="project" value="UniProtKB-ARBA"/>
</dbReference>
<evidence type="ECO:0000256" key="4">
    <source>
        <dbReference type="ARBA" id="ARBA00022902"/>
    </source>
</evidence>
<feature type="region of interest" description="Disordered" evidence="9">
    <location>
        <begin position="113"/>
        <end position="137"/>
    </location>
</feature>
<comment type="caution">
    <text evidence="11">The sequence shown here is derived from an EMBL/GenBank/DDBJ whole genome shotgun (WGS) entry which is preliminary data.</text>
</comment>
<evidence type="ECO:0000256" key="6">
    <source>
        <dbReference type="ARBA" id="ARBA00023163"/>
    </source>
</evidence>
<evidence type="ECO:0000313" key="12">
    <source>
        <dbReference type="Proteomes" id="UP001558652"/>
    </source>
</evidence>
<evidence type="ECO:0000313" key="11">
    <source>
        <dbReference type="EMBL" id="KAL1128847.1"/>
    </source>
</evidence>
<sequence>MWNDIDSLLQSETLVDCTISAEGQMLKAHRIILSACSPYLKDLLSCHSDSHPILILNDMSFLDLKCLMEFMYKGEVSLKKKDFNRFIKSARSLKIKGLSEELNIACNEMREDYKRNRSEEPRAATSNKKARNEEQVPEVAVLANIDDSCDSDREVTDDLLVPKSECPSEDGRDEEPEHLEIEEIETYRSRPSQPESLEGISKKSKNNFRIYAISIS</sequence>
<comment type="subcellular location">
    <subcellularLocation>
        <location evidence="1">Nucleus</location>
    </subcellularLocation>
</comment>